<keyword evidence="6 9" id="KW-1133">Transmembrane helix</keyword>
<keyword evidence="3" id="KW-1003">Cell membrane</keyword>
<dbReference type="Pfam" id="PF04290">
    <property type="entry name" value="DctQ"/>
    <property type="match status" value="1"/>
</dbReference>
<keyword evidence="4 9" id="KW-0997">Cell inner membrane</keyword>
<feature type="transmembrane region" description="Helical" evidence="9">
    <location>
        <begin position="86"/>
        <end position="103"/>
    </location>
</feature>
<evidence type="ECO:0000256" key="8">
    <source>
        <dbReference type="ARBA" id="ARBA00038436"/>
    </source>
</evidence>
<feature type="domain" description="Tripartite ATP-independent periplasmic transporters DctQ component" evidence="10">
    <location>
        <begin position="23"/>
        <end position="152"/>
    </location>
</feature>
<dbReference type="GO" id="GO:0015740">
    <property type="term" value="P:C4-dicarboxylate transport"/>
    <property type="evidence" value="ECO:0007669"/>
    <property type="project" value="TreeGrafter"/>
</dbReference>
<evidence type="ECO:0000256" key="5">
    <source>
        <dbReference type="ARBA" id="ARBA00022692"/>
    </source>
</evidence>
<evidence type="ECO:0000256" key="3">
    <source>
        <dbReference type="ARBA" id="ARBA00022475"/>
    </source>
</evidence>
<reference evidence="11 12" key="1">
    <citation type="submission" date="2018-02" db="EMBL/GenBank/DDBJ databases">
        <title>novel marine gammaproteobacteria from coastal saline agro ecosystem.</title>
        <authorList>
            <person name="Krishnan R."/>
            <person name="Ramesh Kumar N."/>
        </authorList>
    </citation>
    <scope>NUCLEOTIDE SEQUENCE [LARGE SCALE GENOMIC DNA]</scope>
    <source>
        <strain evidence="11 12">228</strain>
    </source>
</reference>
<keyword evidence="5 9" id="KW-0812">Transmembrane</keyword>
<comment type="subcellular location">
    <subcellularLocation>
        <location evidence="1 9">Cell inner membrane</location>
        <topology evidence="1 9">Multi-pass membrane protein</topology>
    </subcellularLocation>
</comment>
<feature type="transmembrane region" description="Helical" evidence="9">
    <location>
        <begin position="47"/>
        <end position="65"/>
    </location>
</feature>
<protein>
    <recommendedName>
        <fullName evidence="9">TRAP transporter small permease protein</fullName>
    </recommendedName>
</protein>
<evidence type="ECO:0000256" key="7">
    <source>
        <dbReference type="ARBA" id="ARBA00023136"/>
    </source>
</evidence>
<keyword evidence="2 9" id="KW-0813">Transport</keyword>
<evidence type="ECO:0000259" key="10">
    <source>
        <dbReference type="Pfam" id="PF04290"/>
    </source>
</evidence>
<accession>A0A2S5KM25</accession>
<proteinExistence type="inferred from homology"/>
<keyword evidence="7 9" id="KW-0472">Membrane</keyword>
<dbReference type="PANTHER" id="PTHR35011">
    <property type="entry name" value="2,3-DIKETO-L-GULONATE TRAP TRANSPORTER SMALL PERMEASE PROTEIN YIAM"/>
    <property type="match status" value="1"/>
</dbReference>
<evidence type="ECO:0000313" key="12">
    <source>
        <dbReference type="Proteomes" id="UP000238196"/>
    </source>
</evidence>
<dbReference type="OrthoDB" id="9791324at2"/>
<evidence type="ECO:0000256" key="2">
    <source>
        <dbReference type="ARBA" id="ARBA00022448"/>
    </source>
</evidence>
<evidence type="ECO:0000256" key="1">
    <source>
        <dbReference type="ARBA" id="ARBA00004429"/>
    </source>
</evidence>
<comment type="subunit">
    <text evidence="9">The complex comprises the extracytoplasmic solute receptor protein and the two transmembrane proteins.</text>
</comment>
<feature type="transmembrane region" description="Helical" evidence="9">
    <location>
        <begin position="12"/>
        <end position="35"/>
    </location>
</feature>
<name>A0A2S5KM25_9PROT</name>
<comment type="similarity">
    <text evidence="8 9">Belongs to the TRAP transporter small permease family.</text>
</comment>
<dbReference type="EMBL" id="PRLP01000073">
    <property type="protein sequence ID" value="PPC75703.1"/>
    <property type="molecule type" value="Genomic_DNA"/>
</dbReference>
<gene>
    <name evidence="11" type="ORF">C4K68_19210</name>
</gene>
<dbReference type="AlphaFoldDB" id="A0A2S5KM25"/>
<dbReference type="PANTHER" id="PTHR35011:SF2">
    <property type="entry name" value="2,3-DIKETO-L-GULONATE TRAP TRANSPORTER SMALL PERMEASE PROTEIN YIAM"/>
    <property type="match status" value="1"/>
</dbReference>
<evidence type="ECO:0000256" key="6">
    <source>
        <dbReference type="ARBA" id="ARBA00022989"/>
    </source>
</evidence>
<dbReference type="GO" id="GO:0005886">
    <property type="term" value="C:plasma membrane"/>
    <property type="evidence" value="ECO:0007669"/>
    <property type="project" value="UniProtKB-SubCell"/>
</dbReference>
<dbReference type="GO" id="GO:0022857">
    <property type="term" value="F:transmembrane transporter activity"/>
    <property type="evidence" value="ECO:0007669"/>
    <property type="project" value="UniProtKB-UniRule"/>
</dbReference>
<organism evidence="11 12">
    <name type="scientific">Proteobacteria bacterium 228</name>
    <dbReference type="NCBI Taxonomy" id="2083153"/>
    <lineage>
        <taxon>Bacteria</taxon>
        <taxon>Pseudomonadati</taxon>
        <taxon>Pseudomonadota</taxon>
    </lineage>
</organism>
<evidence type="ECO:0000256" key="9">
    <source>
        <dbReference type="RuleBase" id="RU369079"/>
    </source>
</evidence>
<feature type="transmembrane region" description="Helical" evidence="9">
    <location>
        <begin position="123"/>
        <end position="145"/>
    </location>
</feature>
<dbReference type="Proteomes" id="UP000238196">
    <property type="component" value="Unassembled WGS sequence"/>
</dbReference>
<sequence>MTSLIHRLEKFIEYLMAAALAVMFVAVFANVVLRYVFGSGIAASEELSRLLFVWLIFLGATLAMGRHTHLGFDLVQRALPAPLRKLCAIVSHGLMLYSLWLCLEGSWHQFEIGLRITSTVMKYPLAVMAASGLVLALGMGLYLLANLIRILTGHPDAYIPGQGRHDLSAAEEMH</sequence>
<comment type="function">
    <text evidence="9">Part of the tripartite ATP-independent periplasmic (TRAP) transport system.</text>
</comment>
<dbReference type="InterPro" id="IPR007387">
    <property type="entry name" value="TRAP_DctQ"/>
</dbReference>
<comment type="caution">
    <text evidence="11">The sequence shown here is derived from an EMBL/GenBank/DDBJ whole genome shotgun (WGS) entry which is preliminary data.</text>
</comment>
<evidence type="ECO:0000313" key="11">
    <source>
        <dbReference type="EMBL" id="PPC75703.1"/>
    </source>
</evidence>
<evidence type="ECO:0000256" key="4">
    <source>
        <dbReference type="ARBA" id="ARBA00022519"/>
    </source>
</evidence>
<dbReference type="InterPro" id="IPR055348">
    <property type="entry name" value="DctQ"/>
</dbReference>